<gene>
    <name evidence="1" type="ORF">N868_08395</name>
</gene>
<proteinExistence type="predicted"/>
<sequence length="93" mass="10938">MQIDMELSLIDSVDFVFKSDYCEKAPALLSKNYPKDVTYNENRQVFEIPFTTAETRLFSGRFWMDTRINTISDTIPQTNICELYMCPTLFMED</sequence>
<accession>A0A0A0BKL6</accession>
<comment type="caution">
    <text evidence="1">The sequence shown here is derived from an EMBL/GenBank/DDBJ whole genome shotgun (WGS) entry which is preliminary data.</text>
</comment>
<protein>
    <submittedName>
        <fullName evidence="1">Uncharacterized protein</fullName>
    </submittedName>
</protein>
<dbReference type="EMBL" id="AXCY01000205">
    <property type="protein sequence ID" value="KGM08536.1"/>
    <property type="molecule type" value="Genomic_DNA"/>
</dbReference>
<dbReference type="Proteomes" id="UP000029839">
    <property type="component" value="Unassembled WGS sequence"/>
</dbReference>
<reference evidence="1 2" key="2">
    <citation type="journal article" date="2015" name="Stand. Genomic Sci.">
        <title>Draft genome sequence of Cellulomonas carbonis T26(T) and comparative analysis of six Cellulomonas genomes.</title>
        <authorList>
            <person name="Zhuang W."/>
            <person name="Zhang S."/>
            <person name="Xia X."/>
            <person name="Wang G."/>
        </authorList>
    </citation>
    <scope>NUCLEOTIDE SEQUENCE [LARGE SCALE GENOMIC DNA]</scope>
    <source>
        <strain evidence="1 2">T26</strain>
    </source>
</reference>
<dbReference type="AlphaFoldDB" id="A0A0A0BKL6"/>
<reference evidence="1 2" key="1">
    <citation type="submission" date="2013-08" db="EMBL/GenBank/DDBJ databases">
        <title>Genome sequencing of Cellulomonas carbonis T26.</title>
        <authorList>
            <person name="Chen F."/>
            <person name="Li Y."/>
            <person name="Wang G."/>
        </authorList>
    </citation>
    <scope>NUCLEOTIDE SEQUENCE [LARGE SCALE GENOMIC DNA]</scope>
    <source>
        <strain evidence="1 2">T26</strain>
    </source>
</reference>
<dbReference type="RefSeq" id="WP_043610478.1">
    <property type="nucleotide sequence ID" value="NZ_AXCY01000205.1"/>
</dbReference>
<keyword evidence="2" id="KW-1185">Reference proteome</keyword>
<organism evidence="1 2">
    <name type="scientific">Cellulomonas carbonis T26</name>
    <dbReference type="NCBI Taxonomy" id="947969"/>
    <lineage>
        <taxon>Bacteria</taxon>
        <taxon>Bacillati</taxon>
        <taxon>Actinomycetota</taxon>
        <taxon>Actinomycetes</taxon>
        <taxon>Micrococcales</taxon>
        <taxon>Cellulomonadaceae</taxon>
        <taxon>Cellulomonas</taxon>
    </lineage>
</organism>
<evidence type="ECO:0000313" key="1">
    <source>
        <dbReference type="EMBL" id="KGM08536.1"/>
    </source>
</evidence>
<name>A0A0A0BKL6_9CELL</name>
<evidence type="ECO:0000313" key="2">
    <source>
        <dbReference type="Proteomes" id="UP000029839"/>
    </source>
</evidence>